<keyword evidence="2" id="KW-0472">Membrane</keyword>
<dbReference type="RefSeq" id="WP_130101536.1">
    <property type="nucleotide sequence ID" value="NZ_SDWW01000008.1"/>
</dbReference>
<feature type="transmembrane region" description="Helical" evidence="2">
    <location>
        <begin position="267"/>
        <end position="286"/>
    </location>
</feature>
<evidence type="ECO:0000256" key="1">
    <source>
        <dbReference type="SAM" id="MobiDB-lite"/>
    </source>
</evidence>
<evidence type="ECO:0000256" key="2">
    <source>
        <dbReference type="SAM" id="Phobius"/>
    </source>
</evidence>
<keyword evidence="2" id="KW-0812">Transmembrane</keyword>
<accession>A0A4Q5N1S9</accession>
<sequence length="377" mass="40163">MAGKNGLSKQLWAEQWAVDASVKADSIESQLNQALAVRPPDAKTTVTTDAIMKLIDRSRSVTTRDRRRRGLKDSWRGTSVGQAYQSLHAAEILLLDVLPDAEVDAMVPQLMARAAEVLARDDPRWVALESLPDLEPDARRAYLRNLLALIYGAADQAYVRVRDFRNVLYTSAALIAVLMVGLCVAVSIRPDGLPFCFTPGSTLPDPTTGDAVQVCPSGQDGPTSADVFIIAGLGLLGGALAAAFSIRHLRGTSLPYDVPVALAMLKVPSGSLTAVAGILLLGGGFVPGLSELDTQRQILAYALVFGYAQQIATRLIDERAQRILEAVPTKPEPGPSPAPPRREAGEPGAGLDSDSLPRRSRGRSSAIPPVKVPPVKE</sequence>
<comment type="caution">
    <text evidence="3">The sequence shown here is derived from an EMBL/GenBank/DDBJ whole genome shotgun (WGS) entry which is preliminary data.</text>
</comment>
<keyword evidence="4" id="KW-1185">Reference proteome</keyword>
<feature type="transmembrane region" description="Helical" evidence="2">
    <location>
        <begin position="227"/>
        <end position="246"/>
    </location>
</feature>
<gene>
    <name evidence="3" type="ORF">EUA98_04790</name>
</gene>
<organism evidence="3 4">
    <name type="scientific">Pengzhenrongella frigida</name>
    <dbReference type="NCBI Taxonomy" id="1259133"/>
    <lineage>
        <taxon>Bacteria</taxon>
        <taxon>Bacillati</taxon>
        <taxon>Actinomycetota</taxon>
        <taxon>Actinomycetes</taxon>
        <taxon>Micrococcales</taxon>
        <taxon>Pengzhenrongella</taxon>
    </lineage>
</organism>
<dbReference type="Proteomes" id="UP000293764">
    <property type="component" value="Unassembled WGS sequence"/>
</dbReference>
<name>A0A4Q5N1S9_9MICO</name>
<evidence type="ECO:0000313" key="3">
    <source>
        <dbReference type="EMBL" id="RYV52088.1"/>
    </source>
</evidence>
<protein>
    <submittedName>
        <fullName evidence="3">Uncharacterized protein</fullName>
    </submittedName>
</protein>
<reference evidence="3 4" key="1">
    <citation type="submission" date="2019-01" db="EMBL/GenBank/DDBJ databases">
        <title>Novel species of Cellulomonas.</title>
        <authorList>
            <person name="Liu Q."/>
            <person name="Xin Y.-H."/>
        </authorList>
    </citation>
    <scope>NUCLEOTIDE SEQUENCE [LARGE SCALE GENOMIC DNA]</scope>
    <source>
        <strain evidence="3 4">HLT2-17</strain>
    </source>
</reference>
<feature type="transmembrane region" description="Helical" evidence="2">
    <location>
        <begin position="167"/>
        <end position="188"/>
    </location>
</feature>
<feature type="compositionally biased region" description="Pro residues" evidence="1">
    <location>
        <begin position="330"/>
        <end position="339"/>
    </location>
</feature>
<dbReference type="AlphaFoldDB" id="A0A4Q5N1S9"/>
<dbReference type="EMBL" id="SDWW01000008">
    <property type="protein sequence ID" value="RYV52088.1"/>
    <property type="molecule type" value="Genomic_DNA"/>
</dbReference>
<feature type="region of interest" description="Disordered" evidence="1">
    <location>
        <begin position="326"/>
        <end position="377"/>
    </location>
</feature>
<keyword evidence="2" id="KW-1133">Transmembrane helix</keyword>
<dbReference type="OrthoDB" id="3400507at2"/>
<evidence type="ECO:0000313" key="4">
    <source>
        <dbReference type="Proteomes" id="UP000293764"/>
    </source>
</evidence>
<proteinExistence type="predicted"/>